<name>A0A5B8XSB4_9DELT</name>
<dbReference type="AlphaFoldDB" id="A0A5B8XSB4"/>
<accession>A0A5B8XSB4</accession>
<feature type="chain" id="PRO_5022899086" evidence="1">
    <location>
        <begin position="27"/>
        <end position="169"/>
    </location>
</feature>
<evidence type="ECO:0000256" key="1">
    <source>
        <dbReference type="SAM" id="SignalP"/>
    </source>
</evidence>
<dbReference type="KEGG" id="bbae:FRD01_13105"/>
<dbReference type="Proteomes" id="UP000321595">
    <property type="component" value="Chromosome"/>
</dbReference>
<reference evidence="2 3" key="1">
    <citation type="submission" date="2019-08" db="EMBL/GenBank/DDBJ databases">
        <authorList>
            <person name="Liang Q."/>
        </authorList>
    </citation>
    <scope>NUCLEOTIDE SEQUENCE [LARGE SCALE GENOMIC DNA]</scope>
    <source>
        <strain evidence="2 3">V1718</strain>
    </source>
</reference>
<proteinExistence type="predicted"/>
<organism evidence="2 3">
    <name type="scientific">Microvenator marinus</name>
    <dbReference type="NCBI Taxonomy" id="2600177"/>
    <lineage>
        <taxon>Bacteria</taxon>
        <taxon>Deltaproteobacteria</taxon>
        <taxon>Bradymonadales</taxon>
        <taxon>Microvenatoraceae</taxon>
        <taxon>Microvenator</taxon>
    </lineage>
</organism>
<feature type="signal peptide" evidence="1">
    <location>
        <begin position="1"/>
        <end position="26"/>
    </location>
</feature>
<keyword evidence="1" id="KW-0732">Signal</keyword>
<dbReference type="RefSeq" id="WP_146960321.1">
    <property type="nucleotide sequence ID" value="NZ_CP042467.1"/>
</dbReference>
<protein>
    <submittedName>
        <fullName evidence="2">Uncharacterized protein</fullName>
    </submittedName>
</protein>
<evidence type="ECO:0000313" key="2">
    <source>
        <dbReference type="EMBL" id="QED28151.1"/>
    </source>
</evidence>
<keyword evidence="3" id="KW-1185">Reference proteome</keyword>
<sequence length="169" mass="18282">MLKKSIRVVSFGLAALTGVVATNAIAQNAPSATVSQANQPGSIDTAIFSRFSDLDTQSTRDKYDDLQASKDAAIQLATLVKQLDAGASSKELERFVLPLVLKLSEDQAEITLAAIMRAYYLNVLQSELVAGTMNRQDVFSDLISTDQALTTAAYGVTNRALPNKRMIRR</sequence>
<dbReference type="EMBL" id="CP042467">
    <property type="protein sequence ID" value="QED28151.1"/>
    <property type="molecule type" value="Genomic_DNA"/>
</dbReference>
<gene>
    <name evidence="2" type="ORF">FRD01_13105</name>
</gene>
<evidence type="ECO:0000313" key="3">
    <source>
        <dbReference type="Proteomes" id="UP000321595"/>
    </source>
</evidence>